<gene>
    <name evidence="1" type="ORF">CLUMA_CG017675</name>
</gene>
<proteinExistence type="predicted"/>
<accession>A0A1J1IWS3</accession>
<sequence length="113" mass="13796">MERLEGWQATGVDSFIISSECLRYYHVVATTKLWKNFHWKICFALISFHYWKEYLFNQELFLHFNFTFYDYSNEIDVKLIKQMKVVEKYPGDGRFWNNLRQQSFRLMAKSLNG</sequence>
<reference evidence="1 2" key="1">
    <citation type="submission" date="2015-04" db="EMBL/GenBank/DDBJ databases">
        <authorList>
            <person name="Syromyatnikov M.Y."/>
            <person name="Popov V.N."/>
        </authorList>
    </citation>
    <scope>NUCLEOTIDE SEQUENCE [LARGE SCALE GENOMIC DNA]</scope>
</reference>
<dbReference type="AlphaFoldDB" id="A0A1J1IWS3"/>
<keyword evidence="2" id="KW-1185">Reference proteome</keyword>
<dbReference type="Proteomes" id="UP000183832">
    <property type="component" value="Unassembled WGS sequence"/>
</dbReference>
<organism evidence="1 2">
    <name type="scientific">Clunio marinus</name>
    <dbReference type="NCBI Taxonomy" id="568069"/>
    <lineage>
        <taxon>Eukaryota</taxon>
        <taxon>Metazoa</taxon>
        <taxon>Ecdysozoa</taxon>
        <taxon>Arthropoda</taxon>
        <taxon>Hexapoda</taxon>
        <taxon>Insecta</taxon>
        <taxon>Pterygota</taxon>
        <taxon>Neoptera</taxon>
        <taxon>Endopterygota</taxon>
        <taxon>Diptera</taxon>
        <taxon>Nematocera</taxon>
        <taxon>Chironomoidea</taxon>
        <taxon>Chironomidae</taxon>
        <taxon>Clunio</taxon>
    </lineage>
</organism>
<name>A0A1J1IWS3_9DIPT</name>
<protein>
    <submittedName>
        <fullName evidence="1">CLUMA_CG017675, isoform A</fullName>
    </submittedName>
</protein>
<evidence type="ECO:0000313" key="1">
    <source>
        <dbReference type="EMBL" id="CRL04607.1"/>
    </source>
</evidence>
<dbReference type="EMBL" id="CVRI01000063">
    <property type="protein sequence ID" value="CRL04607.1"/>
    <property type="molecule type" value="Genomic_DNA"/>
</dbReference>
<evidence type="ECO:0000313" key="2">
    <source>
        <dbReference type="Proteomes" id="UP000183832"/>
    </source>
</evidence>